<dbReference type="GO" id="GO:2001295">
    <property type="term" value="P:malonyl-CoA biosynthetic process"/>
    <property type="evidence" value="ECO:0007669"/>
    <property type="project" value="UniProtKB-UniPathway"/>
</dbReference>
<comment type="subunit">
    <text evidence="3 16">Acetyl-CoA carboxylase is a heterohexamer of biotin carboxyl carrier protein, biotin carboxylase and the two subunits of carboxyl transferase in a 2:2 complex.</text>
</comment>
<dbReference type="InterPro" id="IPR016185">
    <property type="entry name" value="PreATP-grasp_dom_sf"/>
</dbReference>
<keyword evidence="5 16" id="KW-0444">Lipid biosynthesis</keyword>
<comment type="pathway">
    <text evidence="2 16">Lipid metabolism; malonyl-CoA biosynthesis; malonyl-CoA from acetyl-CoA: step 1/1.</text>
</comment>
<evidence type="ECO:0000256" key="13">
    <source>
        <dbReference type="ARBA" id="ARBA00023267"/>
    </source>
</evidence>
<evidence type="ECO:0000256" key="9">
    <source>
        <dbReference type="ARBA" id="ARBA00022832"/>
    </source>
</evidence>
<keyword evidence="20" id="KW-1185">Reference proteome</keyword>
<evidence type="ECO:0000256" key="3">
    <source>
        <dbReference type="ARBA" id="ARBA00011750"/>
    </source>
</evidence>
<dbReference type="Gene3D" id="3.30.470.20">
    <property type="entry name" value="ATP-grasp fold, B domain"/>
    <property type="match status" value="1"/>
</dbReference>
<evidence type="ECO:0000259" key="18">
    <source>
        <dbReference type="PROSITE" id="PS50979"/>
    </source>
</evidence>
<evidence type="ECO:0000256" key="5">
    <source>
        <dbReference type="ARBA" id="ARBA00022516"/>
    </source>
</evidence>
<feature type="domain" description="Biotin carboxylation" evidence="18">
    <location>
        <begin position="1"/>
        <end position="447"/>
    </location>
</feature>
<dbReference type="GO" id="GO:0046872">
    <property type="term" value="F:metal ion binding"/>
    <property type="evidence" value="ECO:0007669"/>
    <property type="project" value="UniProtKB-KW"/>
</dbReference>
<evidence type="ECO:0000256" key="4">
    <source>
        <dbReference type="ARBA" id="ARBA00013263"/>
    </source>
</evidence>
<keyword evidence="13 16" id="KW-0092">Biotin</keyword>
<sequence length="451" mass="50212">MIKKLLIANRGEIAVRIIRACKEMDIETVAVYSEADKESLHVQLADEAYCIGPTASKDSYLNFTNIMSVATLTKVDAIHPGYGFLAENADFAEICDACNIIFVGPSAQSIQKMGIKDVARETMKAADVPIVPGSEGIIANEEEAKKVADEIGYPVIIKATAGGGGKGIRVAQNQEELIKGIRVTQKEAETAFGNPGVYLEKFIEDFRHVEIQILADKHGNVVYLGERDCTIQRRLQKLIEESPSPAITEDIRKKMGEASVKAAKAVNYVGAGTIEYIFDRKSKSFYFMEMNTRIQVEHPVTEMVTGIDLIKEQIKVANNEKLSFGQKDITYDGWAIECRINAENPFKNFMPSPGKIEMYLPPGGFGVRIDSAAYPGYSIPPYYDSMIAKLIAYGSTREDALNRMKRALDEFVVDGIHTTIPFQRLIMEHEVFENGDFNTKFLEEHPILEKK</sequence>
<dbReference type="Pfam" id="PF02786">
    <property type="entry name" value="CPSase_L_D2"/>
    <property type="match status" value="1"/>
</dbReference>
<dbReference type="InterPro" id="IPR005479">
    <property type="entry name" value="CPAse_ATP-bd"/>
</dbReference>
<dbReference type="InterPro" id="IPR051602">
    <property type="entry name" value="ACC_Biotin_Carboxylase"/>
</dbReference>
<gene>
    <name evidence="19" type="primary">accC</name>
    <name evidence="19" type="ORF">CFK37_14300</name>
</gene>
<dbReference type="PROSITE" id="PS50975">
    <property type="entry name" value="ATP_GRASP"/>
    <property type="match status" value="1"/>
</dbReference>
<dbReference type="Proteomes" id="UP000198312">
    <property type="component" value="Chromosome"/>
</dbReference>
<dbReference type="PROSITE" id="PS50979">
    <property type="entry name" value="BC"/>
    <property type="match status" value="1"/>
</dbReference>
<dbReference type="NCBIfam" id="NF006367">
    <property type="entry name" value="PRK08591.1"/>
    <property type="match status" value="1"/>
</dbReference>
<keyword evidence="11" id="KW-0460">Magnesium</keyword>
<dbReference type="InterPro" id="IPR004549">
    <property type="entry name" value="Acetyl_CoA_COase_biotin_COase"/>
</dbReference>
<evidence type="ECO:0000256" key="1">
    <source>
        <dbReference type="ARBA" id="ARBA00003761"/>
    </source>
</evidence>
<dbReference type="RefSeq" id="WP_089062495.1">
    <property type="nucleotide sequence ID" value="NZ_CP022315.1"/>
</dbReference>
<evidence type="ECO:0000256" key="8">
    <source>
        <dbReference type="ARBA" id="ARBA00022741"/>
    </source>
</evidence>
<proteinExistence type="predicted"/>
<evidence type="ECO:0000256" key="2">
    <source>
        <dbReference type="ARBA" id="ARBA00004956"/>
    </source>
</evidence>
<dbReference type="Pfam" id="PF02785">
    <property type="entry name" value="Biotin_carb_C"/>
    <property type="match status" value="1"/>
</dbReference>
<dbReference type="PROSITE" id="PS00867">
    <property type="entry name" value="CPSASE_2"/>
    <property type="match status" value="1"/>
</dbReference>
<keyword evidence="10 15" id="KW-0067">ATP-binding</keyword>
<dbReference type="FunFam" id="3.40.50.20:FF:000010">
    <property type="entry name" value="Propionyl-CoA carboxylase subunit alpha"/>
    <property type="match status" value="1"/>
</dbReference>
<dbReference type="PANTHER" id="PTHR48095">
    <property type="entry name" value="PYRUVATE CARBOXYLASE SUBUNIT A"/>
    <property type="match status" value="1"/>
</dbReference>
<dbReference type="SUPFAM" id="SSF52440">
    <property type="entry name" value="PreATP-grasp domain"/>
    <property type="match status" value="1"/>
</dbReference>
<dbReference type="PANTHER" id="PTHR48095:SF2">
    <property type="entry name" value="BIOTIN CARBOXYLASE, CHLOROPLASTIC"/>
    <property type="match status" value="1"/>
</dbReference>
<evidence type="ECO:0000313" key="19">
    <source>
        <dbReference type="EMBL" id="ASK63236.1"/>
    </source>
</evidence>
<protein>
    <recommendedName>
        <fullName evidence="4 16">Biotin carboxylase</fullName>
        <ecNumber evidence="4 16">6.3.4.14</ecNumber>
    </recommendedName>
    <alternativeName>
        <fullName evidence="16">Acetyl-coenzyme A carboxylase biotin carboxylase subunit A</fullName>
    </alternativeName>
</protein>
<dbReference type="PROSITE" id="PS00866">
    <property type="entry name" value="CPSASE_1"/>
    <property type="match status" value="1"/>
</dbReference>
<dbReference type="InterPro" id="IPR011764">
    <property type="entry name" value="Biotin_carboxylation_dom"/>
</dbReference>
<accession>A0A220U5P7</accession>
<evidence type="ECO:0000256" key="7">
    <source>
        <dbReference type="ARBA" id="ARBA00022723"/>
    </source>
</evidence>
<dbReference type="NCBIfam" id="TIGR00514">
    <property type="entry name" value="accC"/>
    <property type="match status" value="1"/>
</dbReference>
<keyword evidence="8 15" id="KW-0547">Nucleotide-binding</keyword>
<comment type="catalytic activity">
    <reaction evidence="14 16">
        <text>N(6)-biotinyl-L-lysyl-[protein] + hydrogencarbonate + ATP = N(6)-carboxybiotinyl-L-lysyl-[protein] + ADP + phosphate + H(+)</text>
        <dbReference type="Rhea" id="RHEA:13501"/>
        <dbReference type="Rhea" id="RHEA-COMP:10505"/>
        <dbReference type="Rhea" id="RHEA-COMP:10506"/>
        <dbReference type="ChEBI" id="CHEBI:15378"/>
        <dbReference type="ChEBI" id="CHEBI:17544"/>
        <dbReference type="ChEBI" id="CHEBI:30616"/>
        <dbReference type="ChEBI" id="CHEBI:43474"/>
        <dbReference type="ChEBI" id="CHEBI:83144"/>
        <dbReference type="ChEBI" id="CHEBI:83145"/>
        <dbReference type="ChEBI" id="CHEBI:456216"/>
        <dbReference type="EC" id="6.3.4.14"/>
    </reaction>
</comment>
<dbReference type="GO" id="GO:0006633">
    <property type="term" value="P:fatty acid biosynthetic process"/>
    <property type="evidence" value="ECO:0007669"/>
    <property type="project" value="UniProtKB-KW"/>
</dbReference>
<organism evidence="19 20">
    <name type="scientific">Virgibacillus phasianinus</name>
    <dbReference type="NCBI Taxonomy" id="2017483"/>
    <lineage>
        <taxon>Bacteria</taxon>
        <taxon>Bacillati</taxon>
        <taxon>Bacillota</taxon>
        <taxon>Bacilli</taxon>
        <taxon>Bacillales</taxon>
        <taxon>Bacillaceae</taxon>
        <taxon>Virgibacillus</taxon>
    </lineage>
</organism>
<dbReference type="AlphaFoldDB" id="A0A220U5P7"/>
<comment type="function">
    <text evidence="1 16">This protein is a component of the acetyl coenzyme A carboxylase complex; first, biotin carboxylase catalyzes the carboxylation of the carrier protein and then the transcarboxylase transfers the carboxyl group to form malonyl-CoA.</text>
</comment>
<dbReference type="FunFam" id="3.30.470.20:FF:000028">
    <property type="entry name" value="Methylcrotonoyl-CoA carboxylase subunit alpha, mitochondrial"/>
    <property type="match status" value="1"/>
</dbReference>
<dbReference type="KEGG" id="vil:CFK37_14300"/>
<evidence type="ECO:0000313" key="20">
    <source>
        <dbReference type="Proteomes" id="UP000198312"/>
    </source>
</evidence>
<dbReference type="EMBL" id="CP022315">
    <property type="protein sequence ID" value="ASK63236.1"/>
    <property type="molecule type" value="Genomic_DNA"/>
</dbReference>
<dbReference type="EC" id="6.3.4.14" evidence="4 16"/>
<dbReference type="Pfam" id="PF00289">
    <property type="entry name" value="Biotin_carb_N"/>
    <property type="match status" value="1"/>
</dbReference>
<dbReference type="GO" id="GO:0005524">
    <property type="term" value="F:ATP binding"/>
    <property type="evidence" value="ECO:0007669"/>
    <property type="project" value="UniProtKB-UniRule"/>
</dbReference>
<evidence type="ECO:0000259" key="17">
    <source>
        <dbReference type="PROSITE" id="PS50975"/>
    </source>
</evidence>
<dbReference type="FunFam" id="3.30.1490.20:FF:000018">
    <property type="entry name" value="Biotin carboxylase"/>
    <property type="match status" value="1"/>
</dbReference>
<evidence type="ECO:0000256" key="11">
    <source>
        <dbReference type="ARBA" id="ARBA00022842"/>
    </source>
</evidence>
<keyword evidence="12 16" id="KW-0275">Fatty acid biosynthesis</keyword>
<keyword evidence="7" id="KW-0479">Metal-binding</keyword>
<name>A0A220U5P7_9BACI</name>
<dbReference type="GO" id="GO:0004075">
    <property type="term" value="F:biotin carboxylase activity"/>
    <property type="evidence" value="ECO:0007669"/>
    <property type="project" value="UniProtKB-EC"/>
</dbReference>
<dbReference type="InterPro" id="IPR005481">
    <property type="entry name" value="BC-like_N"/>
</dbReference>
<reference evidence="19 20" key="1">
    <citation type="submission" date="2017-07" db="EMBL/GenBank/DDBJ databases">
        <title>Virgibacillus sp. LM2416.</title>
        <authorList>
            <person name="Tak E.J."/>
            <person name="Bae J.-W."/>
        </authorList>
    </citation>
    <scope>NUCLEOTIDE SEQUENCE [LARGE SCALE GENOMIC DNA]</scope>
    <source>
        <strain evidence="19 20">LM2416</strain>
    </source>
</reference>
<evidence type="ECO:0000256" key="16">
    <source>
        <dbReference type="RuleBase" id="RU365063"/>
    </source>
</evidence>
<dbReference type="InterPro" id="IPR005482">
    <property type="entry name" value="Biotin_COase_C"/>
</dbReference>
<evidence type="ECO:0000256" key="10">
    <source>
        <dbReference type="ARBA" id="ARBA00022840"/>
    </source>
</evidence>
<dbReference type="SUPFAM" id="SSF51246">
    <property type="entry name" value="Rudiment single hybrid motif"/>
    <property type="match status" value="1"/>
</dbReference>
<dbReference type="InterPro" id="IPR011761">
    <property type="entry name" value="ATP-grasp"/>
</dbReference>
<evidence type="ECO:0000256" key="6">
    <source>
        <dbReference type="ARBA" id="ARBA00022598"/>
    </source>
</evidence>
<dbReference type="SUPFAM" id="SSF56059">
    <property type="entry name" value="Glutathione synthetase ATP-binding domain-like"/>
    <property type="match status" value="1"/>
</dbReference>
<dbReference type="InterPro" id="IPR011054">
    <property type="entry name" value="Rudment_hybrid_motif"/>
</dbReference>
<evidence type="ECO:0000256" key="15">
    <source>
        <dbReference type="PROSITE-ProRule" id="PRU00409"/>
    </source>
</evidence>
<dbReference type="UniPathway" id="UPA00655">
    <property type="reaction ID" value="UER00711"/>
</dbReference>
<keyword evidence="6 16" id="KW-0436">Ligase</keyword>
<keyword evidence="9 16" id="KW-0276">Fatty acid metabolism</keyword>
<dbReference type="OrthoDB" id="9807469at2"/>
<evidence type="ECO:0000256" key="12">
    <source>
        <dbReference type="ARBA" id="ARBA00023160"/>
    </source>
</evidence>
<evidence type="ECO:0000256" key="14">
    <source>
        <dbReference type="ARBA" id="ARBA00048600"/>
    </source>
</evidence>
<keyword evidence="16" id="KW-0443">Lipid metabolism</keyword>
<dbReference type="SMART" id="SM00878">
    <property type="entry name" value="Biotin_carb_C"/>
    <property type="match status" value="1"/>
</dbReference>
<feature type="domain" description="ATP-grasp" evidence="17">
    <location>
        <begin position="120"/>
        <end position="318"/>
    </location>
</feature>